<name>A0ABV5YE16_9ACTN</name>
<dbReference type="Proteomes" id="UP001589627">
    <property type="component" value="Unassembled WGS sequence"/>
</dbReference>
<proteinExistence type="predicted"/>
<evidence type="ECO:0000313" key="2">
    <source>
        <dbReference type="Proteomes" id="UP001589627"/>
    </source>
</evidence>
<sequence>MSAEEAKNWDKTSGRRRRLVSELKTAKSRRTLMLTLDEAALLGP</sequence>
<reference evidence="1 2" key="1">
    <citation type="submission" date="2024-09" db="EMBL/GenBank/DDBJ databases">
        <authorList>
            <person name="Sun Q."/>
            <person name="Mori K."/>
        </authorList>
    </citation>
    <scope>NUCLEOTIDE SEQUENCE [LARGE SCALE GENOMIC DNA]</scope>
    <source>
        <strain evidence="1 2">TBRC 0563</strain>
    </source>
</reference>
<evidence type="ECO:0008006" key="3">
    <source>
        <dbReference type="Google" id="ProtNLM"/>
    </source>
</evidence>
<keyword evidence="2" id="KW-1185">Reference proteome</keyword>
<protein>
    <recommendedName>
        <fullName evidence="3">Transposase</fullName>
    </recommendedName>
</protein>
<gene>
    <name evidence="1" type="ORF">ACFFNX_13865</name>
</gene>
<organism evidence="1 2">
    <name type="scientific">Actinoallomurus acaciae</name>
    <dbReference type="NCBI Taxonomy" id="502577"/>
    <lineage>
        <taxon>Bacteria</taxon>
        <taxon>Bacillati</taxon>
        <taxon>Actinomycetota</taxon>
        <taxon>Actinomycetes</taxon>
        <taxon>Streptosporangiales</taxon>
        <taxon>Thermomonosporaceae</taxon>
        <taxon>Actinoallomurus</taxon>
    </lineage>
</organism>
<dbReference type="RefSeq" id="WP_378200604.1">
    <property type="nucleotide sequence ID" value="NZ_JBHLZP010000082.1"/>
</dbReference>
<accession>A0ABV5YE16</accession>
<comment type="caution">
    <text evidence="1">The sequence shown here is derived from an EMBL/GenBank/DDBJ whole genome shotgun (WGS) entry which is preliminary data.</text>
</comment>
<dbReference type="EMBL" id="JBHLZP010000082">
    <property type="protein sequence ID" value="MFB9833275.1"/>
    <property type="molecule type" value="Genomic_DNA"/>
</dbReference>
<evidence type="ECO:0000313" key="1">
    <source>
        <dbReference type="EMBL" id="MFB9833275.1"/>
    </source>
</evidence>